<evidence type="ECO:0000256" key="6">
    <source>
        <dbReference type="ARBA" id="ARBA00022763"/>
    </source>
</evidence>
<organism evidence="11 12">
    <name type="scientific">Xanthomonas melonis</name>
    <dbReference type="NCBI Taxonomy" id="56456"/>
    <lineage>
        <taxon>Bacteria</taxon>
        <taxon>Pseudomonadati</taxon>
        <taxon>Pseudomonadota</taxon>
        <taxon>Gammaproteobacteria</taxon>
        <taxon>Lysobacterales</taxon>
        <taxon>Lysobacteraceae</taxon>
        <taxon>Xanthomonas</taxon>
    </lineage>
</organism>
<comment type="catalytic activity">
    <reaction evidence="10">
        <text>Endonucleolytic cleavage at apurinic or apyrimidinic sites to products with a 5'-phosphate.</text>
        <dbReference type="EC" id="3.1.21.7"/>
    </reaction>
</comment>
<dbReference type="AlphaFoldDB" id="A0A2S7DFL6"/>
<proteinExistence type="inferred from homology"/>
<protein>
    <recommendedName>
        <fullName evidence="10">Endonuclease V</fullName>
        <ecNumber evidence="10">3.1.21.7</ecNumber>
    </recommendedName>
    <alternativeName>
        <fullName evidence="10">Deoxyinosine 3'endonuclease</fullName>
    </alternativeName>
    <alternativeName>
        <fullName evidence="10">Deoxyribonuclease V</fullName>
        <shortName evidence="10">DNase V</shortName>
    </alternativeName>
</protein>
<keyword evidence="9 10" id="KW-0234">DNA repair</keyword>
<dbReference type="FunFam" id="3.30.2170.10:FF:000001">
    <property type="entry name" value="Endonuclease V"/>
    <property type="match status" value="1"/>
</dbReference>
<feature type="binding site" evidence="10">
    <location>
        <position position="158"/>
    </location>
    <ligand>
        <name>Mg(2+)</name>
        <dbReference type="ChEBI" id="CHEBI:18420"/>
    </ligand>
</feature>
<dbReference type="GO" id="GO:0000287">
    <property type="term" value="F:magnesium ion binding"/>
    <property type="evidence" value="ECO:0007669"/>
    <property type="project" value="UniProtKB-UniRule"/>
</dbReference>
<feature type="binding site" evidence="10">
    <location>
        <position position="90"/>
    </location>
    <ligand>
        <name>Mg(2+)</name>
        <dbReference type="ChEBI" id="CHEBI:18420"/>
    </ligand>
</feature>
<sequence length="279" mass="29580">MAQQYEFAGHYGSPIGADQPAIVAAASASLACTMPPRTARDAAAMSTIAPVFAGWDGSVVQARQLQQQLAQQVVLQDTLAAAPQLLAGFDVGFEDEGRTTRAAAVLLDAQSLLPLEMQVARVPTSMPYVPGLLSFRELPALLQALTLLSRPPDLVFVDGQGIAHPRRLGIAAHFGVVTGLPSIGVAKQRLAGQFADPGPERGDHSQILLGGAQIGWALRSKPRCKPLIVSPGHRVSLQGALDWTLCTLRAYRLPEPTRLADRLASRRGEIVLPAQASLL</sequence>
<dbReference type="PANTHER" id="PTHR28511:SF1">
    <property type="entry name" value="ENDONUCLEASE V"/>
    <property type="match status" value="1"/>
</dbReference>
<comment type="subcellular location">
    <subcellularLocation>
        <location evidence="1 10">Cytoplasm</location>
    </subcellularLocation>
</comment>
<reference evidence="11 12" key="1">
    <citation type="submission" date="2016-08" db="EMBL/GenBank/DDBJ databases">
        <authorList>
            <person name="Seilhamer J.J."/>
        </authorList>
    </citation>
    <scope>NUCLEOTIDE SEQUENCE [LARGE SCALE GENOMIC DNA]</scope>
    <source>
        <strain evidence="11 12">CFBP4644</strain>
    </source>
</reference>
<keyword evidence="7 10" id="KW-0378">Hydrolase</keyword>
<dbReference type="InterPro" id="IPR007581">
    <property type="entry name" value="Endonuclease-V"/>
</dbReference>
<dbReference type="GO" id="GO:0003727">
    <property type="term" value="F:single-stranded RNA binding"/>
    <property type="evidence" value="ECO:0007669"/>
    <property type="project" value="TreeGrafter"/>
</dbReference>
<evidence type="ECO:0000256" key="1">
    <source>
        <dbReference type="ARBA" id="ARBA00004496"/>
    </source>
</evidence>
<dbReference type="Gene3D" id="3.30.2170.10">
    <property type="entry name" value="archaeoglobus fulgidus dsm 4304 superfamily"/>
    <property type="match status" value="1"/>
</dbReference>
<evidence type="ECO:0000313" key="12">
    <source>
        <dbReference type="Proteomes" id="UP000239865"/>
    </source>
</evidence>
<gene>
    <name evidence="10" type="primary">nfi</name>
    <name evidence="11" type="ORF">XmelCFBP4644_11275</name>
</gene>
<evidence type="ECO:0000256" key="5">
    <source>
        <dbReference type="ARBA" id="ARBA00022759"/>
    </source>
</evidence>
<evidence type="ECO:0000313" key="11">
    <source>
        <dbReference type="EMBL" id="PPU72602.1"/>
    </source>
</evidence>
<name>A0A2S7DFL6_9XANT</name>
<keyword evidence="2 10" id="KW-0963">Cytoplasm</keyword>
<comment type="function">
    <text evidence="10">DNA repair enzyme involved in the repair of deaminated bases. Selectively cleaves double-stranded DNA at the second phosphodiester bond 3' to a deoxyinosine leaving behind the intact lesion on the nicked DNA.</text>
</comment>
<dbReference type="EC" id="3.1.21.7" evidence="10"/>
<dbReference type="GO" id="GO:0016891">
    <property type="term" value="F:RNA endonuclease activity producing 5'-phosphomonoesters, hydrolytic mechanism"/>
    <property type="evidence" value="ECO:0007669"/>
    <property type="project" value="TreeGrafter"/>
</dbReference>
<dbReference type="GO" id="GO:0043737">
    <property type="term" value="F:deoxyribonuclease V activity"/>
    <property type="evidence" value="ECO:0007669"/>
    <property type="project" value="UniProtKB-UniRule"/>
</dbReference>
<evidence type="ECO:0000256" key="10">
    <source>
        <dbReference type="HAMAP-Rule" id="MF_00801"/>
    </source>
</evidence>
<evidence type="ECO:0000256" key="2">
    <source>
        <dbReference type="ARBA" id="ARBA00022490"/>
    </source>
</evidence>
<comment type="similarity">
    <text evidence="10">Belongs to the endonuclease V family.</text>
</comment>
<dbReference type="CDD" id="cd06559">
    <property type="entry name" value="Endonuclease_V"/>
    <property type="match status" value="1"/>
</dbReference>
<accession>A0A2S7DFL6</accession>
<comment type="caution">
    <text evidence="11">The sequence shown here is derived from an EMBL/GenBank/DDBJ whole genome shotgun (WGS) entry which is preliminary data.</text>
</comment>
<dbReference type="PANTHER" id="PTHR28511">
    <property type="entry name" value="ENDONUCLEASE V"/>
    <property type="match status" value="1"/>
</dbReference>
<evidence type="ECO:0000256" key="3">
    <source>
        <dbReference type="ARBA" id="ARBA00022722"/>
    </source>
</evidence>
<dbReference type="GO" id="GO:0006281">
    <property type="term" value="P:DNA repair"/>
    <property type="evidence" value="ECO:0007669"/>
    <property type="project" value="UniProtKB-UniRule"/>
</dbReference>
<keyword evidence="8 10" id="KW-0460">Magnesium</keyword>
<evidence type="ECO:0000256" key="9">
    <source>
        <dbReference type="ARBA" id="ARBA00023204"/>
    </source>
</evidence>
<evidence type="ECO:0000256" key="4">
    <source>
        <dbReference type="ARBA" id="ARBA00022723"/>
    </source>
</evidence>
<feature type="site" description="Interaction with target DNA" evidence="10">
    <location>
        <position position="128"/>
    </location>
</feature>
<dbReference type="RefSeq" id="WP_146092363.1">
    <property type="nucleotide sequence ID" value="NZ_JAJGQH010000004.1"/>
</dbReference>
<dbReference type="EMBL" id="MDEH01000005">
    <property type="protein sequence ID" value="PPU72602.1"/>
    <property type="molecule type" value="Genomic_DNA"/>
</dbReference>
<evidence type="ECO:0000256" key="7">
    <source>
        <dbReference type="ARBA" id="ARBA00022801"/>
    </source>
</evidence>
<dbReference type="HAMAP" id="MF_00801">
    <property type="entry name" value="Endonuclease_5"/>
    <property type="match status" value="1"/>
</dbReference>
<dbReference type="Proteomes" id="UP000239865">
    <property type="component" value="Unassembled WGS sequence"/>
</dbReference>
<dbReference type="Pfam" id="PF04493">
    <property type="entry name" value="Endonuclease_5"/>
    <property type="match status" value="1"/>
</dbReference>
<keyword evidence="5 10" id="KW-0255">Endonuclease</keyword>
<dbReference type="OrthoDB" id="9790916at2"/>
<keyword evidence="6 10" id="KW-0227">DNA damage</keyword>
<comment type="cofactor">
    <cofactor evidence="10">
        <name>Mg(2+)</name>
        <dbReference type="ChEBI" id="CHEBI:18420"/>
    </cofactor>
</comment>
<dbReference type="GO" id="GO:0005737">
    <property type="term" value="C:cytoplasm"/>
    <property type="evidence" value="ECO:0007669"/>
    <property type="project" value="UniProtKB-SubCell"/>
</dbReference>
<evidence type="ECO:0000256" key="8">
    <source>
        <dbReference type="ARBA" id="ARBA00022842"/>
    </source>
</evidence>
<dbReference type="NCBIfam" id="NF008629">
    <property type="entry name" value="PRK11617.1"/>
    <property type="match status" value="1"/>
</dbReference>
<keyword evidence="3 10" id="KW-0540">Nuclease</keyword>
<keyword evidence="4 10" id="KW-0479">Metal-binding</keyword>